<dbReference type="RefSeq" id="WP_164190466.1">
    <property type="nucleotide sequence ID" value="NZ_JAAGMR010000223.1"/>
</dbReference>
<evidence type="ECO:0000313" key="1">
    <source>
        <dbReference type="EMBL" id="NEB93889.1"/>
    </source>
</evidence>
<name>A0A7K3QVM5_9ACTN</name>
<dbReference type="EMBL" id="JAAGMR010000223">
    <property type="protein sequence ID" value="NEB93889.1"/>
    <property type="molecule type" value="Genomic_DNA"/>
</dbReference>
<dbReference type="AlphaFoldDB" id="A0A7K3QVM5"/>
<evidence type="ECO:0000313" key="2">
    <source>
        <dbReference type="Proteomes" id="UP000470520"/>
    </source>
</evidence>
<organism evidence="1 2">
    <name type="scientific">Streptomyces bauhiniae</name>
    <dbReference type="NCBI Taxonomy" id="2340725"/>
    <lineage>
        <taxon>Bacteria</taxon>
        <taxon>Bacillati</taxon>
        <taxon>Actinomycetota</taxon>
        <taxon>Actinomycetes</taxon>
        <taxon>Kitasatosporales</taxon>
        <taxon>Streptomycetaceae</taxon>
        <taxon>Streptomyces</taxon>
    </lineage>
</organism>
<proteinExistence type="predicted"/>
<reference evidence="1 2" key="1">
    <citation type="submission" date="2020-01" db="EMBL/GenBank/DDBJ databases">
        <title>Insect and environment-associated Actinomycetes.</title>
        <authorList>
            <person name="Currrie C."/>
            <person name="Chevrette M."/>
            <person name="Carlson C."/>
            <person name="Stubbendieck R."/>
            <person name="Wendt-Pienkowski E."/>
        </authorList>
    </citation>
    <scope>NUCLEOTIDE SEQUENCE [LARGE SCALE GENOMIC DNA]</scope>
    <source>
        <strain evidence="1 2">SID7754</strain>
    </source>
</reference>
<gene>
    <name evidence="1" type="ORF">G3I21_19700</name>
</gene>
<comment type="caution">
    <text evidence="1">The sequence shown here is derived from an EMBL/GenBank/DDBJ whole genome shotgun (WGS) entry which is preliminary data.</text>
</comment>
<protein>
    <submittedName>
        <fullName evidence="1">Uncharacterized protein</fullName>
    </submittedName>
</protein>
<accession>A0A7K3QVM5</accession>
<dbReference type="Proteomes" id="UP000470520">
    <property type="component" value="Unassembled WGS sequence"/>
</dbReference>
<sequence>MDDTTKVALAAAVASGYVLGRTKKGRLAFGLATYLAGRRTGLNPQALLSGGLGKLGDVPGLQQLNEQVRGELLSAGRKALTSAADRRLGDLAESLRERTQRIG</sequence>